<dbReference type="SUPFAM" id="SSF69618">
    <property type="entry name" value="HemD-like"/>
    <property type="match status" value="1"/>
</dbReference>
<gene>
    <name evidence="2" type="primary">TDEL0B03750</name>
    <name evidence="2" type="ORF">TDEL_0B03750</name>
</gene>
<proteinExistence type="predicted"/>
<accession>G8ZPG0</accession>
<dbReference type="CDD" id="cd06578">
    <property type="entry name" value="HemD"/>
    <property type="match status" value="1"/>
</dbReference>
<dbReference type="FunCoup" id="G8ZPG0">
    <property type="interactions" value="146"/>
</dbReference>
<dbReference type="GO" id="GO:0004852">
    <property type="term" value="F:uroporphyrinogen-III synthase activity"/>
    <property type="evidence" value="ECO:0007669"/>
    <property type="project" value="EnsemblFungi"/>
</dbReference>
<dbReference type="PANTHER" id="PTHR12390">
    <property type="entry name" value="UROPORPHYRINOGEN III SYNTHASE"/>
    <property type="match status" value="1"/>
</dbReference>
<protein>
    <recommendedName>
        <fullName evidence="1">Tetrapyrrole biosynthesis uroporphyrinogen III synthase domain-containing protein</fullName>
    </recommendedName>
</protein>
<evidence type="ECO:0000313" key="3">
    <source>
        <dbReference type="Proteomes" id="UP000005627"/>
    </source>
</evidence>
<dbReference type="Gene3D" id="3.40.50.10090">
    <property type="match status" value="2"/>
</dbReference>
<dbReference type="GO" id="GO:0006782">
    <property type="term" value="P:protoporphyrinogen IX biosynthetic process"/>
    <property type="evidence" value="ECO:0007669"/>
    <property type="project" value="UniProtKB-UniPathway"/>
</dbReference>
<dbReference type="UniPathway" id="UPA00251">
    <property type="reaction ID" value="UER00320"/>
</dbReference>
<dbReference type="GeneID" id="11504583"/>
<reference evidence="2 3" key="1">
    <citation type="journal article" date="2011" name="Proc. Natl. Acad. Sci. U.S.A.">
        <title>Evolutionary erosion of yeast sex chromosomes by mating-type switching accidents.</title>
        <authorList>
            <person name="Gordon J.L."/>
            <person name="Armisen D."/>
            <person name="Proux-Wera E."/>
            <person name="Oheigeartaigh S.S."/>
            <person name="Byrne K.P."/>
            <person name="Wolfe K.H."/>
        </authorList>
    </citation>
    <scope>NUCLEOTIDE SEQUENCE [LARGE SCALE GENOMIC DNA]</scope>
    <source>
        <strain evidence="3">ATCC 10662 / CBS 1146 / NBRC 0425 / NCYC 2629 / NRRL Y-866</strain>
    </source>
</reference>
<dbReference type="Proteomes" id="UP000005627">
    <property type="component" value="Chromosome 2"/>
</dbReference>
<dbReference type="STRING" id="1076872.G8ZPG0"/>
<dbReference type="GO" id="GO:0006780">
    <property type="term" value="P:uroporphyrinogen III biosynthetic process"/>
    <property type="evidence" value="ECO:0007669"/>
    <property type="project" value="InterPro"/>
</dbReference>
<organism evidence="2 3">
    <name type="scientific">Torulaspora delbrueckii</name>
    <name type="common">Yeast</name>
    <name type="synonym">Candida colliculosa</name>
    <dbReference type="NCBI Taxonomy" id="4950"/>
    <lineage>
        <taxon>Eukaryota</taxon>
        <taxon>Fungi</taxon>
        <taxon>Dikarya</taxon>
        <taxon>Ascomycota</taxon>
        <taxon>Saccharomycotina</taxon>
        <taxon>Saccharomycetes</taxon>
        <taxon>Saccharomycetales</taxon>
        <taxon>Saccharomycetaceae</taxon>
        <taxon>Torulaspora</taxon>
    </lineage>
</organism>
<dbReference type="KEGG" id="tdl:TDEL_0B03750"/>
<dbReference type="RefSeq" id="XP_003679715.1">
    <property type="nucleotide sequence ID" value="XM_003679667.1"/>
</dbReference>
<dbReference type="eggNOG" id="KOG4132">
    <property type="taxonomic scope" value="Eukaryota"/>
</dbReference>
<evidence type="ECO:0000313" key="2">
    <source>
        <dbReference type="EMBL" id="CCE90504.1"/>
    </source>
</evidence>
<dbReference type="InParanoid" id="G8ZPG0"/>
<dbReference type="InterPro" id="IPR039793">
    <property type="entry name" value="UROS/Hem4"/>
</dbReference>
<dbReference type="InterPro" id="IPR036108">
    <property type="entry name" value="4pyrrol_syn_uPrphyn_synt_sf"/>
</dbReference>
<dbReference type="PANTHER" id="PTHR12390:SF0">
    <property type="entry name" value="UROPORPHYRINOGEN-III SYNTHASE"/>
    <property type="match status" value="1"/>
</dbReference>
<keyword evidence="3" id="KW-1185">Reference proteome</keyword>
<dbReference type="OrthoDB" id="5595751at2759"/>
<feature type="domain" description="Tetrapyrrole biosynthesis uroporphyrinogen III synthase" evidence="1">
    <location>
        <begin position="18"/>
        <end position="251"/>
    </location>
</feature>
<name>G8ZPG0_TORDE</name>
<dbReference type="InterPro" id="IPR003754">
    <property type="entry name" value="4pyrrol_synth_uPrphyn_synth"/>
</dbReference>
<dbReference type="Pfam" id="PF02602">
    <property type="entry name" value="HEM4"/>
    <property type="match status" value="1"/>
</dbReference>
<evidence type="ECO:0000259" key="1">
    <source>
        <dbReference type="Pfam" id="PF02602"/>
    </source>
</evidence>
<dbReference type="GO" id="GO:0005829">
    <property type="term" value="C:cytosol"/>
    <property type="evidence" value="ECO:0007669"/>
    <property type="project" value="TreeGrafter"/>
</dbReference>
<dbReference type="AlphaFoldDB" id="G8ZPG0"/>
<sequence>MKMKVLLLKNKTAQLDKYEIAFEDNGFEPFFIPLIKHTHVPEEIMDLVHDKAYLENLSNIIVTSQRTVECLSESVLPNLTPSLREALLNKTVYAVGPATRDFLLRVGFKTVKGGDDAGTGSILADIIYNDLLAEDDRIDNHRELLLLVGEIRRDIIPVKLSNKGLKVREVVTYKTVDLNDNADRFKDAASPNSWMVLFSPQGTGEILELWKNKLAEDIKIASIGPTTEKYLNENGIQPHVVSAKPDADHLLNAIREYSCKN</sequence>
<dbReference type="HOGENOM" id="CLU_051874_0_1_1"/>
<dbReference type="EMBL" id="HE616743">
    <property type="protein sequence ID" value="CCE90504.1"/>
    <property type="molecule type" value="Genomic_DNA"/>
</dbReference>